<evidence type="ECO:0000313" key="2">
    <source>
        <dbReference type="Proteomes" id="UP001057452"/>
    </source>
</evidence>
<name>A0ACB9XX27_CHAAC</name>
<gene>
    <name evidence="1" type="ORF">KUCAC02_000971</name>
</gene>
<dbReference type="EMBL" id="CM043786">
    <property type="protein sequence ID" value="KAI4831430.1"/>
    <property type="molecule type" value="Genomic_DNA"/>
</dbReference>
<dbReference type="Proteomes" id="UP001057452">
    <property type="component" value="Chromosome 2"/>
</dbReference>
<proteinExistence type="predicted"/>
<sequence length="670" mass="74236">MLAPSSLTARLSLWIILLCSSAVVCRKSRGGPDDEDLWSESVSRATCSSRCLSLHTPLQQTASGSQQGAMKDTKSLKLGRKTNNGSLGWCHNHKQCAKCLEPCKDSWEIKRQSDCREMCERVFPKKHWECVTSCEFLQSVLAVKQGTCPPPERASGFAAACVESCDNDRECSTQKKCCSNACGHTCQSPKDLYQGVPLKPRKELGFEELPSGQLEVRWSSRFNISAEPVVYILQRRWNFGIQPSEDTATAWQVVAQTTEQGARLSDTRPGRWYQFRVAAVNSHGTRGFTTPSRHIHSSRDPSSPPAPSELRVSSMIFGSGRAVSTQLQWSMPADLDVPVHSYKVSWSWTAAGQPPSLFLTKRRKTVKEVALDSLRANRSYSVEVQAVSYWGQNQLKGPRAVLHFSTRRSKGTSRLPGGGSLDVGMPFYQEGLLRVHVYWQSSTDPSIESYRVQWEPEYCGQNQTGPGEKTSTQESFVSLQGLLFSCKYKVVLQPVSRKSQSLSESTSFFTPSCASIQAKSPKPISCPGDTAAPPHRVLLKAANLTASFEVRAGNVTAVFSWEVSAAEPHQQLTGYQVTWAEVIPPTGHNYNQLPHSLISQSQILPPDGNVLVVSGLHPASLYRLEVQTITAEGEGLATSRTFQTPGQQSTRRHRPRLRKHHQQPPIIERH</sequence>
<accession>A0ACB9XX27</accession>
<comment type="caution">
    <text evidence="1">The sequence shown here is derived from an EMBL/GenBank/DDBJ whole genome shotgun (WGS) entry which is preliminary data.</text>
</comment>
<organism evidence="1 2">
    <name type="scientific">Chaenocephalus aceratus</name>
    <name type="common">Blackfin icefish</name>
    <name type="synonym">Chaenichthys aceratus</name>
    <dbReference type="NCBI Taxonomy" id="36190"/>
    <lineage>
        <taxon>Eukaryota</taxon>
        <taxon>Metazoa</taxon>
        <taxon>Chordata</taxon>
        <taxon>Craniata</taxon>
        <taxon>Vertebrata</taxon>
        <taxon>Euteleostomi</taxon>
        <taxon>Actinopterygii</taxon>
        <taxon>Neopterygii</taxon>
        <taxon>Teleostei</taxon>
        <taxon>Neoteleostei</taxon>
        <taxon>Acanthomorphata</taxon>
        <taxon>Eupercaria</taxon>
        <taxon>Perciformes</taxon>
        <taxon>Notothenioidei</taxon>
        <taxon>Channichthyidae</taxon>
        <taxon>Chaenocephalus</taxon>
    </lineage>
</organism>
<protein>
    <submittedName>
        <fullName evidence="1">Uncharacterized protein</fullName>
    </submittedName>
</protein>
<reference evidence="1" key="1">
    <citation type="submission" date="2022-05" db="EMBL/GenBank/DDBJ databases">
        <title>Chromosome-level genome of Chaenocephalus aceratus.</title>
        <authorList>
            <person name="Park H."/>
        </authorList>
    </citation>
    <scope>NUCLEOTIDE SEQUENCE</scope>
    <source>
        <strain evidence="1">KU_202001</strain>
    </source>
</reference>
<keyword evidence="2" id="KW-1185">Reference proteome</keyword>
<evidence type="ECO:0000313" key="1">
    <source>
        <dbReference type="EMBL" id="KAI4831430.1"/>
    </source>
</evidence>